<dbReference type="Proteomes" id="UP001470809">
    <property type="component" value="Chromosome"/>
</dbReference>
<name>A0AAN0MM70_9RHOB</name>
<dbReference type="RefSeq" id="WP_342078519.1">
    <property type="nucleotide sequence ID" value="NZ_CP151767.2"/>
</dbReference>
<evidence type="ECO:0000256" key="4">
    <source>
        <dbReference type="PROSITE-ProRule" id="PRU00433"/>
    </source>
</evidence>
<reference evidence="6 7" key="2">
    <citation type="submission" date="2024-08" db="EMBL/GenBank/DDBJ databases">
        <title>Phylogenomic analyses of a clade within the roseobacter group suggest taxonomic reassignments of species of the genera Aestuariivita, Citreicella, Loktanella, Nautella, Pelagibaca, Ruegeria, Thalassobius, Thiobacimonas and Tropicibacter, and the proposal o.</title>
        <authorList>
            <person name="Jeon C.O."/>
        </authorList>
    </citation>
    <scope>NUCLEOTIDE SEQUENCE [LARGE SCALE GENOMIC DNA]</scope>
    <source>
        <strain evidence="6 7">SS1-5</strain>
    </source>
</reference>
<dbReference type="GO" id="GO:0009055">
    <property type="term" value="F:electron transfer activity"/>
    <property type="evidence" value="ECO:0007669"/>
    <property type="project" value="InterPro"/>
</dbReference>
<dbReference type="GO" id="GO:0020037">
    <property type="term" value="F:heme binding"/>
    <property type="evidence" value="ECO:0007669"/>
    <property type="project" value="InterPro"/>
</dbReference>
<dbReference type="InterPro" id="IPR009056">
    <property type="entry name" value="Cyt_c-like_dom"/>
</dbReference>
<evidence type="ECO:0000313" key="6">
    <source>
        <dbReference type="EMBL" id="WZU69228.1"/>
    </source>
</evidence>
<evidence type="ECO:0000259" key="5">
    <source>
        <dbReference type="PROSITE" id="PS51007"/>
    </source>
</evidence>
<keyword evidence="3 4" id="KW-0408">Iron</keyword>
<reference evidence="7" key="1">
    <citation type="submission" date="2024-04" db="EMBL/GenBank/DDBJ databases">
        <title>Phylogenomic analyses of a clade within the roseobacter group suggest taxonomic reassignments of species of the genera Aestuariivita, Citreicella, Loktanella, Nautella, Pelagibaca, Ruegeria, Thalassobius, Thiobacimonas and Tropicibacter, and the proposal o.</title>
        <authorList>
            <person name="Jeon C.O."/>
        </authorList>
    </citation>
    <scope>NUCLEOTIDE SEQUENCE [LARGE SCALE GENOMIC DNA]</scope>
    <source>
        <strain evidence="7">SS1-5</strain>
    </source>
</reference>
<dbReference type="SUPFAM" id="SSF46626">
    <property type="entry name" value="Cytochrome c"/>
    <property type="match status" value="1"/>
</dbReference>
<dbReference type="PROSITE" id="PS51007">
    <property type="entry name" value="CYTC"/>
    <property type="match status" value="1"/>
</dbReference>
<dbReference type="EMBL" id="CP151767">
    <property type="protein sequence ID" value="WZU69228.1"/>
    <property type="molecule type" value="Genomic_DNA"/>
</dbReference>
<sequence>MQKIWLVALVALGACVEEPVDGRTAFAADCAGCHGNDAMGGGPLARDLTTAPPDLTTIAARNGGVFPRNAVMSTIDGLNRGAHFSAAMPEFGAGDMGDTVIVEQDGIGTPVPARLLALTEYLEDIQR</sequence>
<keyword evidence="7" id="KW-1185">Reference proteome</keyword>
<evidence type="ECO:0000256" key="2">
    <source>
        <dbReference type="ARBA" id="ARBA00022723"/>
    </source>
</evidence>
<dbReference type="KEGG" id="yrh:AABB31_10505"/>
<gene>
    <name evidence="6" type="ORF">AABB31_10505</name>
</gene>
<keyword evidence="1 4" id="KW-0349">Heme</keyword>
<organism evidence="6 7">
    <name type="scientific">Yoonia rhodophyticola</name>
    <dbReference type="NCBI Taxonomy" id="3137370"/>
    <lineage>
        <taxon>Bacteria</taxon>
        <taxon>Pseudomonadati</taxon>
        <taxon>Pseudomonadota</taxon>
        <taxon>Alphaproteobacteria</taxon>
        <taxon>Rhodobacterales</taxon>
        <taxon>Paracoccaceae</taxon>
        <taxon>Yoonia</taxon>
    </lineage>
</organism>
<dbReference type="Pfam" id="PF13442">
    <property type="entry name" value="Cytochrome_CBB3"/>
    <property type="match status" value="1"/>
</dbReference>
<evidence type="ECO:0000313" key="7">
    <source>
        <dbReference type="Proteomes" id="UP001470809"/>
    </source>
</evidence>
<dbReference type="AlphaFoldDB" id="A0AAN0MM70"/>
<protein>
    <submittedName>
        <fullName evidence="6">Cytochrome c</fullName>
    </submittedName>
</protein>
<dbReference type="GO" id="GO:0046872">
    <property type="term" value="F:metal ion binding"/>
    <property type="evidence" value="ECO:0007669"/>
    <property type="project" value="UniProtKB-KW"/>
</dbReference>
<dbReference type="InterPro" id="IPR036909">
    <property type="entry name" value="Cyt_c-like_dom_sf"/>
</dbReference>
<proteinExistence type="predicted"/>
<evidence type="ECO:0000256" key="1">
    <source>
        <dbReference type="ARBA" id="ARBA00022617"/>
    </source>
</evidence>
<evidence type="ECO:0000256" key="3">
    <source>
        <dbReference type="ARBA" id="ARBA00023004"/>
    </source>
</evidence>
<keyword evidence="2 4" id="KW-0479">Metal-binding</keyword>
<feature type="domain" description="Cytochrome c" evidence="5">
    <location>
        <begin position="17"/>
        <end position="126"/>
    </location>
</feature>
<dbReference type="PROSITE" id="PS51257">
    <property type="entry name" value="PROKAR_LIPOPROTEIN"/>
    <property type="match status" value="1"/>
</dbReference>
<accession>A0AAN0MM70</accession>
<dbReference type="Gene3D" id="1.10.760.10">
    <property type="entry name" value="Cytochrome c-like domain"/>
    <property type="match status" value="1"/>
</dbReference>